<name>A0A2S3ZR32_ARTGL</name>
<gene>
    <name evidence="2" type="ORF">CVS27_19700</name>
</gene>
<dbReference type="SUPFAM" id="SSF55961">
    <property type="entry name" value="Bet v1-like"/>
    <property type="match status" value="1"/>
</dbReference>
<feature type="region of interest" description="Disordered" evidence="1">
    <location>
        <begin position="233"/>
        <end position="267"/>
    </location>
</feature>
<evidence type="ECO:0000313" key="3">
    <source>
        <dbReference type="Proteomes" id="UP000237061"/>
    </source>
</evidence>
<dbReference type="AlphaFoldDB" id="A0A2S3ZR32"/>
<dbReference type="InterPro" id="IPR023393">
    <property type="entry name" value="START-like_dom_sf"/>
</dbReference>
<dbReference type="EMBL" id="PPXC01000025">
    <property type="protein sequence ID" value="POH71691.1"/>
    <property type="molecule type" value="Genomic_DNA"/>
</dbReference>
<sequence length="267" mass="29509">MGNRLGRSVSARKPLYIEIRINASLDRVWELSQDPQAHPRWDLRFSRIVPIGEDEQCQVRFCYEFLLPLHTIRGTGTSLGHRQRADGQATSVLKFDTADPLSPIGPGAGYWRYIPTEDGLRFITGYNYEPGMGLVGKAFDSSIIRPALGWATALSFDRLRLWAESDLEPQISRNRWFLDAGARTGGVLVAVGLFRRALSKRSTAMAALSGAAVAIACFAEPHWSVPRAGRCLRNAPDERSGRAPSTLAGLREPDHAGIANKQPKEKK</sequence>
<evidence type="ECO:0008006" key="4">
    <source>
        <dbReference type="Google" id="ProtNLM"/>
    </source>
</evidence>
<reference evidence="2 3" key="1">
    <citation type="submission" date="2018-01" db="EMBL/GenBank/DDBJ databases">
        <title>Arthrobacter sp. nov., from glaciers in China.</title>
        <authorList>
            <person name="Liu Q."/>
            <person name="Xin Y.-H."/>
        </authorList>
    </citation>
    <scope>NUCLEOTIDE SEQUENCE [LARGE SCALE GENOMIC DNA]</scope>
    <source>
        <strain evidence="2 3">HLT2-12-2</strain>
    </source>
</reference>
<organism evidence="2 3">
    <name type="scientific">Arthrobacter glacialis</name>
    <dbReference type="NCBI Taxonomy" id="1664"/>
    <lineage>
        <taxon>Bacteria</taxon>
        <taxon>Bacillati</taxon>
        <taxon>Actinomycetota</taxon>
        <taxon>Actinomycetes</taxon>
        <taxon>Micrococcales</taxon>
        <taxon>Micrococcaceae</taxon>
        <taxon>Arthrobacter</taxon>
    </lineage>
</organism>
<accession>A0A2S3ZR32</accession>
<evidence type="ECO:0000256" key="1">
    <source>
        <dbReference type="SAM" id="MobiDB-lite"/>
    </source>
</evidence>
<protein>
    <recommendedName>
        <fullName evidence="4">SRPBCC family protein</fullName>
    </recommendedName>
</protein>
<comment type="caution">
    <text evidence="2">The sequence shown here is derived from an EMBL/GenBank/DDBJ whole genome shotgun (WGS) entry which is preliminary data.</text>
</comment>
<keyword evidence="3" id="KW-1185">Reference proteome</keyword>
<dbReference type="Gene3D" id="3.30.530.20">
    <property type="match status" value="1"/>
</dbReference>
<evidence type="ECO:0000313" key="2">
    <source>
        <dbReference type="EMBL" id="POH71691.1"/>
    </source>
</evidence>
<dbReference type="Proteomes" id="UP000237061">
    <property type="component" value="Unassembled WGS sequence"/>
</dbReference>
<proteinExistence type="predicted"/>